<dbReference type="Pfam" id="PF01261">
    <property type="entry name" value="AP_endonuc_2"/>
    <property type="match status" value="1"/>
</dbReference>
<protein>
    <submittedName>
        <fullName evidence="2">Sugar phosphate isomerase/epimerase family protein</fullName>
    </submittedName>
</protein>
<name>A0ABV7VBL0_9PROT</name>
<evidence type="ECO:0000313" key="2">
    <source>
        <dbReference type="EMBL" id="MFC3674790.1"/>
    </source>
</evidence>
<feature type="domain" description="Xylose isomerase-like TIM barrel" evidence="1">
    <location>
        <begin position="33"/>
        <end position="266"/>
    </location>
</feature>
<keyword evidence="2" id="KW-0413">Isomerase</keyword>
<dbReference type="InterPro" id="IPR013022">
    <property type="entry name" value="Xyl_isomerase-like_TIM-brl"/>
</dbReference>
<dbReference type="InterPro" id="IPR036237">
    <property type="entry name" value="Xyl_isomerase-like_sf"/>
</dbReference>
<sequence length="284" mass="30524">MTALKPRAKPGPLSLNTATVREQWSLKDCIEGCARHGITGISPWRDKLAEYGIANAARHIREVGLTVTGLCRGGMFPAADAAGRQAAIEDNKRVIDDAAALNAQCLVLVVGGMPAGSRDLAGARAQVQDGIATVLEHAKAAGVPLAIEPLHPMYAADRACVNTLGQALDICDALGSGPADRHLGVAVDVYHVWWDPQLKQQIERAAKRVLAFHICDWLVPTTDLLLDRGMMGDGVIDIPAIRAMVEAVGYDGFCEVEIMSTANWWRRPADEVLKICIERHATVV</sequence>
<accession>A0ABV7VBL0</accession>
<proteinExistence type="predicted"/>
<dbReference type="RefSeq" id="WP_379722247.1">
    <property type="nucleotide sequence ID" value="NZ_JBHRYJ010000001.1"/>
</dbReference>
<dbReference type="SUPFAM" id="SSF51658">
    <property type="entry name" value="Xylose isomerase-like"/>
    <property type="match status" value="1"/>
</dbReference>
<evidence type="ECO:0000259" key="1">
    <source>
        <dbReference type="Pfam" id="PF01261"/>
    </source>
</evidence>
<dbReference type="PANTHER" id="PTHR12110">
    <property type="entry name" value="HYDROXYPYRUVATE ISOMERASE"/>
    <property type="match status" value="1"/>
</dbReference>
<keyword evidence="3" id="KW-1185">Reference proteome</keyword>
<evidence type="ECO:0000313" key="3">
    <source>
        <dbReference type="Proteomes" id="UP001595711"/>
    </source>
</evidence>
<dbReference type="InterPro" id="IPR050312">
    <property type="entry name" value="IolE/XylAMocC-like"/>
</dbReference>
<reference evidence="3" key="1">
    <citation type="journal article" date="2019" name="Int. J. Syst. Evol. Microbiol.">
        <title>The Global Catalogue of Microorganisms (GCM) 10K type strain sequencing project: providing services to taxonomists for standard genome sequencing and annotation.</title>
        <authorList>
            <consortium name="The Broad Institute Genomics Platform"/>
            <consortium name="The Broad Institute Genome Sequencing Center for Infectious Disease"/>
            <person name="Wu L."/>
            <person name="Ma J."/>
        </authorList>
    </citation>
    <scope>NUCLEOTIDE SEQUENCE [LARGE SCALE GENOMIC DNA]</scope>
    <source>
        <strain evidence="3">KCTC 42182</strain>
    </source>
</reference>
<organism evidence="2 3">
    <name type="scientific">Ferrovibrio xuzhouensis</name>
    <dbReference type="NCBI Taxonomy" id="1576914"/>
    <lineage>
        <taxon>Bacteria</taxon>
        <taxon>Pseudomonadati</taxon>
        <taxon>Pseudomonadota</taxon>
        <taxon>Alphaproteobacteria</taxon>
        <taxon>Rhodospirillales</taxon>
        <taxon>Rhodospirillaceae</taxon>
        <taxon>Ferrovibrio</taxon>
    </lineage>
</organism>
<dbReference type="GO" id="GO:0016853">
    <property type="term" value="F:isomerase activity"/>
    <property type="evidence" value="ECO:0007669"/>
    <property type="project" value="UniProtKB-KW"/>
</dbReference>
<dbReference type="Gene3D" id="3.20.20.150">
    <property type="entry name" value="Divalent-metal-dependent TIM barrel enzymes"/>
    <property type="match status" value="1"/>
</dbReference>
<dbReference type="EMBL" id="JBHRYJ010000001">
    <property type="protein sequence ID" value="MFC3674790.1"/>
    <property type="molecule type" value="Genomic_DNA"/>
</dbReference>
<dbReference type="Proteomes" id="UP001595711">
    <property type="component" value="Unassembled WGS sequence"/>
</dbReference>
<gene>
    <name evidence="2" type="ORF">ACFOOQ_04490</name>
</gene>
<comment type="caution">
    <text evidence="2">The sequence shown here is derived from an EMBL/GenBank/DDBJ whole genome shotgun (WGS) entry which is preliminary data.</text>
</comment>
<dbReference type="PANTHER" id="PTHR12110:SF52">
    <property type="entry name" value="XYLOSE ISOMERASE"/>
    <property type="match status" value="1"/>
</dbReference>